<organism evidence="4">
    <name type="scientific">uncultured Mycobacteriales bacterium</name>
    <dbReference type="NCBI Taxonomy" id="581187"/>
    <lineage>
        <taxon>Bacteria</taxon>
        <taxon>Bacillati</taxon>
        <taxon>Actinomycetota</taxon>
        <taxon>Actinomycetes</taxon>
        <taxon>Mycobacteriales</taxon>
        <taxon>environmental samples</taxon>
    </lineage>
</organism>
<feature type="region of interest" description="Disordered" evidence="1">
    <location>
        <begin position="33"/>
        <end position="62"/>
    </location>
</feature>
<feature type="domain" description="DUF2510" evidence="3">
    <location>
        <begin position="7"/>
        <end position="38"/>
    </location>
</feature>
<feature type="region of interest" description="Disordered" evidence="1">
    <location>
        <begin position="1"/>
        <end position="21"/>
    </location>
</feature>
<keyword evidence="2" id="KW-0472">Membrane</keyword>
<evidence type="ECO:0000313" key="4">
    <source>
        <dbReference type="EMBL" id="CAA9285173.1"/>
    </source>
</evidence>
<evidence type="ECO:0000256" key="2">
    <source>
        <dbReference type="SAM" id="Phobius"/>
    </source>
</evidence>
<keyword evidence="2" id="KW-1133">Transmembrane helix</keyword>
<dbReference type="InterPro" id="IPR018929">
    <property type="entry name" value="DUF2510"/>
</dbReference>
<feature type="transmembrane region" description="Helical" evidence="2">
    <location>
        <begin position="64"/>
        <end position="83"/>
    </location>
</feature>
<dbReference type="Pfam" id="PF10708">
    <property type="entry name" value="DUF2510"/>
    <property type="match status" value="1"/>
</dbReference>
<feature type="compositionally biased region" description="Low complexity" evidence="1">
    <location>
        <begin position="39"/>
        <end position="48"/>
    </location>
</feature>
<sequence>MTEAPPPGWYDEPGGDRASLRWWDGRTWTDVTRSRAPAEELPAAAPAEVLDSGPPPRPASDRRSLVITGAAVVALVALVVTVLPGRGDDSDRLAERRAGPATVAPSQPAPTTPTPVTGRISDRVARLSYDVLPGTWREWDRESFDGLRSTLGYYRITQQNAPNNQTYWANVNSGPVDERTVGPDLPDTARRLVGTLAARYYPDHTRTAVEQRELTVDGAPAALVRYRAVFDPDSAAGYSAGAEQILVLVVDVGQDTPSALYVSLPDTVQDLWPAVDGLLAGVRVLD</sequence>
<evidence type="ECO:0000259" key="3">
    <source>
        <dbReference type="Pfam" id="PF10708"/>
    </source>
</evidence>
<evidence type="ECO:0000256" key="1">
    <source>
        <dbReference type="SAM" id="MobiDB-lite"/>
    </source>
</evidence>
<feature type="compositionally biased region" description="Basic and acidic residues" evidence="1">
    <location>
        <begin position="87"/>
        <end position="98"/>
    </location>
</feature>
<keyword evidence="2" id="KW-0812">Transmembrane</keyword>
<dbReference type="AlphaFoldDB" id="A0A6J4JR59"/>
<feature type="region of interest" description="Disordered" evidence="1">
    <location>
        <begin position="87"/>
        <end position="119"/>
    </location>
</feature>
<reference evidence="4" key="1">
    <citation type="submission" date="2020-02" db="EMBL/GenBank/DDBJ databases">
        <authorList>
            <person name="Meier V. D."/>
        </authorList>
    </citation>
    <scope>NUCLEOTIDE SEQUENCE</scope>
    <source>
        <strain evidence="4">AVDCRST_MAG41</strain>
    </source>
</reference>
<protein>
    <recommendedName>
        <fullName evidence="3">DUF2510 domain-containing protein</fullName>
    </recommendedName>
</protein>
<gene>
    <name evidence="4" type="ORF">AVDCRST_MAG41-3921</name>
</gene>
<name>A0A6J4JR59_9ACTN</name>
<proteinExistence type="predicted"/>
<accession>A0A6J4JR59</accession>
<dbReference type="EMBL" id="CADCTP010000364">
    <property type="protein sequence ID" value="CAA9285173.1"/>
    <property type="molecule type" value="Genomic_DNA"/>
</dbReference>